<reference evidence="1 2" key="1">
    <citation type="journal article" date="2015" name="Stand. Genomic Sci.">
        <title>Complete genome sequence and description of Salinispira pacifica gen. nov., sp. nov., a novel spirochaete isolated form a hypersaline microbial mat.</title>
        <authorList>
            <person name="Ben Hania W."/>
            <person name="Joseph M."/>
            <person name="Schumann P."/>
            <person name="Bunk B."/>
            <person name="Fiebig A."/>
            <person name="Sproer C."/>
            <person name="Klenk H.P."/>
            <person name="Fardeau M.L."/>
            <person name="Spring S."/>
        </authorList>
    </citation>
    <scope>NUCLEOTIDE SEQUENCE [LARGE SCALE GENOMIC DNA]</scope>
    <source>
        <strain evidence="1 2">L21-RPul-D2</strain>
    </source>
</reference>
<accession>V5WJS8</accession>
<keyword evidence="2" id="KW-1185">Reference proteome</keyword>
<dbReference type="EMBL" id="CP006939">
    <property type="protein sequence ID" value="AHC15431.1"/>
    <property type="molecule type" value="Genomic_DNA"/>
</dbReference>
<proteinExistence type="predicted"/>
<dbReference type="HOGENOM" id="CLU_3122479_0_0_12"/>
<organism evidence="1 2">
    <name type="scientific">Salinispira pacifica</name>
    <dbReference type="NCBI Taxonomy" id="1307761"/>
    <lineage>
        <taxon>Bacteria</taxon>
        <taxon>Pseudomonadati</taxon>
        <taxon>Spirochaetota</taxon>
        <taxon>Spirochaetia</taxon>
        <taxon>Spirochaetales</taxon>
        <taxon>Spirochaetaceae</taxon>
        <taxon>Salinispira</taxon>
    </lineage>
</organism>
<dbReference type="Proteomes" id="UP000018680">
    <property type="component" value="Chromosome"/>
</dbReference>
<protein>
    <submittedName>
        <fullName evidence="1">Uncharacterized protein</fullName>
    </submittedName>
</protein>
<dbReference type="AlphaFoldDB" id="V5WJS8"/>
<dbReference type="STRING" id="1307761.L21SP2_2064"/>
<sequence>MGCNPAPEPYTVVPWAYHPAGLLAERNQKCRLPKKLFSVAYRRDLTAGGI</sequence>
<gene>
    <name evidence="1" type="ORF">L21SP2_2064</name>
</gene>
<name>V5WJS8_9SPIO</name>
<evidence type="ECO:0000313" key="2">
    <source>
        <dbReference type="Proteomes" id="UP000018680"/>
    </source>
</evidence>
<evidence type="ECO:0000313" key="1">
    <source>
        <dbReference type="EMBL" id="AHC15431.1"/>
    </source>
</evidence>
<dbReference type="KEGG" id="slr:L21SP2_2064"/>